<dbReference type="EMBL" id="JBJKFK010001242">
    <property type="protein sequence ID" value="KAL3313628.1"/>
    <property type="molecule type" value="Genomic_DNA"/>
</dbReference>
<reference evidence="1 2" key="1">
    <citation type="submission" date="2024-11" db="EMBL/GenBank/DDBJ databases">
        <title>Adaptive evolution of stress response genes in parasites aligns with host niche diversity.</title>
        <authorList>
            <person name="Hahn C."/>
            <person name="Resl P."/>
        </authorList>
    </citation>
    <scope>NUCLEOTIDE SEQUENCE [LARGE SCALE GENOMIC DNA]</scope>
    <source>
        <strain evidence="1">EGGRZ-B1_66</strain>
        <tissue evidence="1">Body</tissue>
    </source>
</reference>
<name>A0ABD2Q1X8_9PLAT</name>
<protein>
    <submittedName>
        <fullName evidence="1">Metastasis suppressor protein 1</fullName>
    </submittedName>
</protein>
<dbReference type="Proteomes" id="UP001626550">
    <property type="component" value="Unassembled WGS sequence"/>
</dbReference>
<evidence type="ECO:0000313" key="2">
    <source>
        <dbReference type="Proteomes" id="UP001626550"/>
    </source>
</evidence>
<comment type="caution">
    <text evidence="1">The sequence shown here is derived from an EMBL/GenBank/DDBJ whole genome shotgun (WGS) entry which is preliminary data.</text>
</comment>
<gene>
    <name evidence="1" type="primary">MTSS1</name>
    <name evidence="1" type="ORF">Ciccas_007768</name>
</gene>
<dbReference type="SUPFAM" id="SSF103657">
    <property type="entry name" value="BAR/IMD domain-like"/>
    <property type="match status" value="1"/>
</dbReference>
<organism evidence="1 2">
    <name type="scientific">Cichlidogyrus casuarinus</name>
    <dbReference type="NCBI Taxonomy" id="1844966"/>
    <lineage>
        <taxon>Eukaryota</taxon>
        <taxon>Metazoa</taxon>
        <taxon>Spiralia</taxon>
        <taxon>Lophotrochozoa</taxon>
        <taxon>Platyhelminthes</taxon>
        <taxon>Monogenea</taxon>
        <taxon>Monopisthocotylea</taxon>
        <taxon>Dactylogyridea</taxon>
        <taxon>Ancyrocephalidae</taxon>
        <taxon>Cichlidogyrus</taxon>
    </lineage>
</organism>
<dbReference type="Gene3D" id="1.20.1270.60">
    <property type="entry name" value="Arfaptin homology (AH) domain/BAR domain"/>
    <property type="match status" value="1"/>
</dbReference>
<evidence type="ECO:0000313" key="1">
    <source>
        <dbReference type="EMBL" id="KAL3313628.1"/>
    </source>
</evidence>
<proteinExistence type="predicted"/>
<dbReference type="InterPro" id="IPR027267">
    <property type="entry name" value="AH/BAR_dom_sf"/>
</dbReference>
<keyword evidence="2" id="KW-1185">Reference proteome</keyword>
<sequence length="254" mass="28612">MSDSFAAPLSLRVEEWRRSAVQMEREYYKESRRFKAEIQRSSLEADKWSKRVRRKDILNNAGLSLPSSVLNVLENGLHSVTGGKRSLKEDALVPDPTNFAQSDLAQKIRSYNEWEQGQLKKCLLEQRRRFQEFMTCFKPLLDMQLDMFSEMGQFQFAVQDIYSCTEPAEALNYELLAAIVNHTPSNTSPVEPDTPVYDGCGEDLFFPPTPAPPSAASFFNTKFDSLSLSSSHSNSSHKVCSPPSIVASSKVQAL</sequence>
<accession>A0ABD2Q1X8</accession>
<dbReference type="AlphaFoldDB" id="A0ABD2Q1X8"/>